<proteinExistence type="predicted"/>
<dbReference type="InterPro" id="IPR001173">
    <property type="entry name" value="Glyco_trans_2-like"/>
</dbReference>
<evidence type="ECO:0000256" key="1">
    <source>
        <dbReference type="ARBA" id="ARBA00022676"/>
    </source>
</evidence>
<dbReference type="Pfam" id="PF00535">
    <property type="entry name" value="Glycos_transf_2"/>
    <property type="match status" value="1"/>
</dbReference>
<name>A0A2V1IJX9_9BACT</name>
<evidence type="ECO:0000259" key="3">
    <source>
        <dbReference type="Pfam" id="PF00535"/>
    </source>
</evidence>
<sequence>MLHPELTIIIPVYKVEDYLDRCIKSVLQQTFSDWELILVDDGSPDQCGKICDRYAGEDRRIRVLHTSNGGQSRARNLALDLAHGRFITFVDADDYILDKQTLEYAMNVFEENPHVDMVTFPHICVDSDGNEILDSQDVFKEEQSPVLISDKAYFISHLDLIKTIQPCYIVSTPWAKIFRKELWEEIRFPEGMIFEDAYVLCDIIPLLKTVAFTNKGCYYYNYNPSSSLRQAVSKERFFYRINVLLHYNEALFNLTGNNCIPDLIYYLVQGKHHWGNEVDITSVCNQIDNMIKMKGMAIMGKSGMFIKIIGTKNLVLLKILYDRLKGKSADLHDF</sequence>
<keyword evidence="1" id="KW-0328">Glycosyltransferase</keyword>
<evidence type="ECO:0000313" key="5">
    <source>
        <dbReference type="Proteomes" id="UP000244905"/>
    </source>
</evidence>
<reference evidence="5" key="1">
    <citation type="submission" date="2018-02" db="EMBL/GenBank/DDBJ databases">
        <authorList>
            <person name="Clavel T."/>
            <person name="Strowig T."/>
        </authorList>
    </citation>
    <scope>NUCLEOTIDE SEQUENCE [LARGE SCALE GENOMIC DNA]</scope>
    <source>
        <strain evidence="5">DSM 103720</strain>
    </source>
</reference>
<dbReference type="PANTHER" id="PTHR22916:SF51">
    <property type="entry name" value="GLYCOSYLTRANSFERASE EPSH-RELATED"/>
    <property type="match status" value="1"/>
</dbReference>
<dbReference type="PANTHER" id="PTHR22916">
    <property type="entry name" value="GLYCOSYLTRANSFERASE"/>
    <property type="match status" value="1"/>
</dbReference>
<dbReference type="EMBL" id="PUEC01000012">
    <property type="protein sequence ID" value="PWB02506.1"/>
    <property type="molecule type" value="Genomic_DNA"/>
</dbReference>
<accession>A0A2V1IJX9</accession>
<dbReference type="AlphaFoldDB" id="A0A2V1IJX9"/>
<evidence type="ECO:0000313" key="4">
    <source>
        <dbReference type="EMBL" id="PWB02506.1"/>
    </source>
</evidence>
<keyword evidence="5" id="KW-1185">Reference proteome</keyword>
<evidence type="ECO:0000256" key="2">
    <source>
        <dbReference type="ARBA" id="ARBA00022679"/>
    </source>
</evidence>
<dbReference type="CDD" id="cd00761">
    <property type="entry name" value="Glyco_tranf_GTA_type"/>
    <property type="match status" value="1"/>
</dbReference>
<protein>
    <submittedName>
        <fullName evidence="4">Glycosyltransferase family 2 protein</fullName>
    </submittedName>
</protein>
<keyword evidence="2 4" id="KW-0808">Transferase</keyword>
<gene>
    <name evidence="4" type="ORF">C5O23_06605</name>
</gene>
<dbReference type="GeneID" id="82526013"/>
<dbReference type="InterPro" id="IPR029044">
    <property type="entry name" value="Nucleotide-diphossugar_trans"/>
</dbReference>
<dbReference type="GO" id="GO:0016758">
    <property type="term" value="F:hexosyltransferase activity"/>
    <property type="evidence" value="ECO:0007669"/>
    <property type="project" value="UniProtKB-ARBA"/>
</dbReference>
<organism evidence="4 5">
    <name type="scientific">Duncaniella muris</name>
    <dbReference type="NCBI Taxonomy" id="2094150"/>
    <lineage>
        <taxon>Bacteria</taxon>
        <taxon>Pseudomonadati</taxon>
        <taxon>Bacteroidota</taxon>
        <taxon>Bacteroidia</taxon>
        <taxon>Bacteroidales</taxon>
        <taxon>Muribaculaceae</taxon>
        <taxon>Duncaniella</taxon>
    </lineage>
</organism>
<comment type="caution">
    <text evidence="4">The sequence shown here is derived from an EMBL/GenBank/DDBJ whole genome shotgun (WGS) entry which is preliminary data.</text>
</comment>
<feature type="domain" description="Glycosyltransferase 2-like" evidence="3">
    <location>
        <begin position="7"/>
        <end position="130"/>
    </location>
</feature>
<dbReference type="Gene3D" id="3.90.550.10">
    <property type="entry name" value="Spore Coat Polysaccharide Biosynthesis Protein SpsA, Chain A"/>
    <property type="match status" value="1"/>
</dbReference>
<dbReference type="RefSeq" id="WP_107032163.1">
    <property type="nucleotide sequence ID" value="NZ_CAPDHO010000004.1"/>
</dbReference>
<dbReference type="Proteomes" id="UP000244905">
    <property type="component" value="Unassembled WGS sequence"/>
</dbReference>
<dbReference type="SUPFAM" id="SSF53448">
    <property type="entry name" value="Nucleotide-diphospho-sugar transferases"/>
    <property type="match status" value="1"/>
</dbReference>